<feature type="transmembrane region" description="Helical" evidence="10">
    <location>
        <begin position="1007"/>
        <end position="1026"/>
    </location>
</feature>
<dbReference type="InterPro" id="IPR023298">
    <property type="entry name" value="ATPase_P-typ_TM_dom_sf"/>
</dbReference>
<evidence type="ECO:0000256" key="5">
    <source>
        <dbReference type="ARBA" id="ARBA00022842"/>
    </source>
</evidence>
<feature type="compositionally biased region" description="Basic and acidic residues" evidence="9">
    <location>
        <begin position="1314"/>
        <end position="1323"/>
    </location>
</feature>
<organism evidence="12 13">
    <name type="scientific">Rotaria sordida</name>
    <dbReference type="NCBI Taxonomy" id="392033"/>
    <lineage>
        <taxon>Eukaryota</taxon>
        <taxon>Metazoa</taxon>
        <taxon>Spiralia</taxon>
        <taxon>Gnathifera</taxon>
        <taxon>Rotifera</taxon>
        <taxon>Eurotatoria</taxon>
        <taxon>Bdelloidea</taxon>
        <taxon>Philodinida</taxon>
        <taxon>Philodinidae</taxon>
        <taxon>Rotaria</taxon>
    </lineage>
</organism>
<dbReference type="GO" id="GO:0016887">
    <property type="term" value="F:ATP hydrolysis activity"/>
    <property type="evidence" value="ECO:0007669"/>
    <property type="project" value="InterPro"/>
</dbReference>
<dbReference type="SUPFAM" id="SSF81665">
    <property type="entry name" value="Calcium ATPase, transmembrane domain M"/>
    <property type="match status" value="3"/>
</dbReference>
<dbReference type="GO" id="GO:0051480">
    <property type="term" value="P:regulation of cytosolic calcium ion concentration"/>
    <property type="evidence" value="ECO:0007669"/>
    <property type="project" value="TreeGrafter"/>
</dbReference>
<dbReference type="PANTHER" id="PTHR24093:SF369">
    <property type="entry name" value="CALCIUM-TRANSPORTING ATPASE"/>
    <property type="match status" value="1"/>
</dbReference>
<feature type="transmembrane region" description="Helical" evidence="10">
    <location>
        <begin position="488"/>
        <end position="517"/>
    </location>
</feature>
<evidence type="ECO:0000256" key="3">
    <source>
        <dbReference type="ARBA" id="ARBA00022692"/>
    </source>
</evidence>
<feature type="transmembrane region" description="Helical" evidence="10">
    <location>
        <begin position="1083"/>
        <end position="1103"/>
    </location>
</feature>
<dbReference type="PRINTS" id="PR00119">
    <property type="entry name" value="CATATPASE"/>
</dbReference>
<keyword evidence="3 10" id="KW-0812">Transmembrane</keyword>
<dbReference type="GO" id="GO:0012505">
    <property type="term" value="C:endomembrane system"/>
    <property type="evidence" value="ECO:0007669"/>
    <property type="project" value="UniProtKB-SubCell"/>
</dbReference>
<sequence>AAVNNQDTTKLQEIIPDNTNQANNDDDPDRFKFEERPSLQAKLTELANQITYAGRRIFILILLVLLVPFVIEEFVQRHEWSNKFCSRVVGYLITGITVFVVSVPDSLPLAATISLAYTVKKMMKANNLVRRLDACETLGNITTICFDRTGILRTDRMTVVQVYVGEKHWKNVENPTKEIIIPANIKEILIENVSVNSSYSSKLLSSTEQETLSTQVGNKVECSLLGFVNTLDGNYDEIRTRYPEEKFIHVYKFNSIRKNMSTIIRRSDSTVRMYTKGAPQIILKKCNTILNRNGELIPFSTIDYNHLVQTVIEPMAHDSLITRCLAYRDFPPNRLPDWNDETNVVDQLTCICICGIENDIGQEIANVIAKCQSAGITVRMITGDNINTARSIALKCGIILHNDNSLVLESKEFNRRIRSKSDDEVEQNLFDRIWPYLRVLARSSPQDKYVLVRGRRIFILIVLVLLVPFVIEEFVQRHEWNNKFCNRVVGYLITGITIFVVSVPDSLPLAATISLAYTVKKMTKDNNLVRHLDACETIGNITTICFDKTGILTTNRMTVVQVYVGEKHWKNIENSTKEIIIPANTKEFIIEGISVNSNYSSKILSSTEQETLSKQVGNKSECSLLGFVDALDGNYDEIRTRYPEEKFIHVYKFNSARKNMSTIIRRSDSTVRMYTKGTAEIILKKCNTILNRNGEIIPFSTIDYDHLIQTVIEPMACDGLRTICLAYRDFSPNRLPDWNDETNVVDQLTCICICGIENSIRPEVPNVIAKCRNAGITVRMITGDNINTARSTALKCGIILHNDNALVLESKEFNRRIRSKSDGEVEQNLFDRIWPYLRVLARSSPQDKYVLVRGIMASKINPTREVVAVFGDGTNDAPALSEADVGFAMGIQGTDVAKQASDIILVDDNLNSIIKAIMWSRNLYDSIAKFLQFQLTINIVVALCAFIGACIVKDSPLRGVQLLWIYLTMNTLISLAFTTEVPTEELLKRKPYERTQPLISRTMMKKIIGHAIYQLAVILFILLAGPKIFNIDDGRPVDSIFKPSEHFTMIFNVFVLMNLFNAINCRKVHGEKNIFHGISKNPIFYGIWIVTFIVQIVLVQYGSFTFSCVALTFQQWIWCLLFGVSVLLWNQVLNLIPVTRHMPTSSASDVYEPTLPPVENNTSSNTGPKVFNIDDGRPIDSIFKPSEHFTMIFNVFVLMNLFNAINCRKVHDEKNIFHRISKNPIFYGIWIVTFIVQIVLVKFGSFTFSCVALTFQQWIWCLLFGVSVLLWNQMLNLIPVTHHMPTSGVSDVYKPALPVELDQEEQSRPGTNLTKDKSFGHQE</sequence>
<evidence type="ECO:0000256" key="7">
    <source>
        <dbReference type="ARBA" id="ARBA00023065"/>
    </source>
</evidence>
<dbReference type="NCBIfam" id="TIGR01494">
    <property type="entry name" value="ATPase_P-type"/>
    <property type="match status" value="2"/>
</dbReference>
<keyword evidence="8 10" id="KW-0472">Membrane</keyword>
<dbReference type="SUPFAM" id="SSF81660">
    <property type="entry name" value="Metal cation-transporting ATPase, ATP-binding domain N"/>
    <property type="match status" value="2"/>
</dbReference>
<evidence type="ECO:0000256" key="10">
    <source>
        <dbReference type="SAM" id="Phobius"/>
    </source>
</evidence>
<proteinExistence type="predicted"/>
<accession>A0A815KZJ8</accession>
<evidence type="ECO:0000256" key="1">
    <source>
        <dbReference type="ARBA" id="ARBA00004127"/>
    </source>
</evidence>
<dbReference type="GO" id="GO:0005886">
    <property type="term" value="C:plasma membrane"/>
    <property type="evidence" value="ECO:0007669"/>
    <property type="project" value="TreeGrafter"/>
</dbReference>
<dbReference type="InterPro" id="IPR023214">
    <property type="entry name" value="HAD_sf"/>
</dbReference>
<evidence type="ECO:0000313" key="13">
    <source>
        <dbReference type="Proteomes" id="UP000663864"/>
    </source>
</evidence>
<dbReference type="GO" id="GO:0005524">
    <property type="term" value="F:ATP binding"/>
    <property type="evidence" value="ECO:0007669"/>
    <property type="project" value="InterPro"/>
</dbReference>
<evidence type="ECO:0000256" key="8">
    <source>
        <dbReference type="ARBA" id="ARBA00023136"/>
    </source>
</evidence>
<dbReference type="Pfam" id="PF13246">
    <property type="entry name" value="Cation_ATPase"/>
    <property type="match status" value="2"/>
</dbReference>
<feature type="transmembrane region" description="Helical" evidence="10">
    <location>
        <begin position="457"/>
        <end position="476"/>
    </location>
</feature>
<keyword evidence="2" id="KW-0813">Transport</keyword>
<evidence type="ECO:0000256" key="9">
    <source>
        <dbReference type="SAM" id="MobiDB-lite"/>
    </source>
</evidence>
<dbReference type="InterPro" id="IPR006408">
    <property type="entry name" value="P-type_ATPase_IIB"/>
</dbReference>
<evidence type="ECO:0000259" key="11">
    <source>
        <dbReference type="Pfam" id="PF00689"/>
    </source>
</evidence>
<dbReference type="GO" id="GO:0046872">
    <property type="term" value="F:metal ion binding"/>
    <property type="evidence" value="ECO:0007669"/>
    <property type="project" value="UniProtKB-KW"/>
</dbReference>
<feature type="transmembrane region" description="Helical" evidence="10">
    <location>
        <begin position="1115"/>
        <end position="1136"/>
    </location>
</feature>
<feature type="transmembrane region" description="Helical" evidence="10">
    <location>
        <begin position="963"/>
        <end position="987"/>
    </location>
</feature>
<evidence type="ECO:0000256" key="4">
    <source>
        <dbReference type="ARBA" id="ARBA00022723"/>
    </source>
</evidence>
<dbReference type="InterPro" id="IPR001757">
    <property type="entry name" value="P_typ_ATPase"/>
</dbReference>
<feature type="transmembrane region" description="Helical" evidence="10">
    <location>
        <begin position="1225"/>
        <end position="1245"/>
    </location>
</feature>
<dbReference type="FunFam" id="3.40.50.1000:FF:000047">
    <property type="entry name" value="Sodium P-type ATPase"/>
    <property type="match status" value="1"/>
</dbReference>
<dbReference type="PRINTS" id="PR00121">
    <property type="entry name" value="NAKATPASE"/>
</dbReference>
<feature type="transmembrane region" description="Helical" evidence="10">
    <location>
        <begin position="1046"/>
        <end position="1063"/>
    </location>
</feature>
<dbReference type="Pfam" id="PF08282">
    <property type="entry name" value="Hydrolase_3"/>
    <property type="match status" value="1"/>
</dbReference>
<dbReference type="SFLD" id="SFLDS00003">
    <property type="entry name" value="Haloacid_Dehalogenase"/>
    <property type="match status" value="1"/>
</dbReference>
<dbReference type="Gene3D" id="1.20.1110.10">
    <property type="entry name" value="Calcium-transporting ATPase, transmembrane domain"/>
    <property type="match status" value="3"/>
</dbReference>
<dbReference type="PANTHER" id="PTHR24093">
    <property type="entry name" value="CATION TRANSPORTING ATPASE"/>
    <property type="match status" value="1"/>
</dbReference>
<dbReference type="FunFam" id="1.20.1110.10:FF:000001">
    <property type="entry name" value="Calcium-transporting ATPase"/>
    <property type="match status" value="1"/>
</dbReference>
<feature type="domain" description="Cation-transporting P-type ATPase C-terminal" evidence="11">
    <location>
        <begin position="955"/>
        <end position="1135"/>
    </location>
</feature>
<keyword evidence="7" id="KW-0406">Ion transport</keyword>
<feature type="non-terminal residue" evidence="12">
    <location>
        <position position="1"/>
    </location>
</feature>
<keyword evidence="5" id="KW-0460">Magnesium</keyword>
<dbReference type="InterPro" id="IPR006068">
    <property type="entry name" value="ATPase_P-typ_cation-transptr_C"/>
</dbReference>
<dbReference type="EMBL" id="CAJNOT010003845">
    <property type="protein sequence ID" value="CAF1402451.1"/>
    <property type="molecule type" value="Genomic_DNA"/>
</dbReference>
<dbReference type="InterPro" id="IPR023299">
    <property type="entry name" value="ATPase_P-typ_cyto_dom_N"/>
</dbReference>
<comment type="caution">
    <text evidence="12">The sequence shown here is derived from an EMBL/GenBank/DDBJ whole genome shotgun (WGS) entry which is preliminary data.</text>
</comment>
<protein>
    <recommendedName>
        <fullName evidence="11">Cation-transporting P-type ATPase C-terminal domain-containing protein</fullName>
    </recommendedName>
</protein>
<dbReference type="Gene3D" id="3.40.50.1000">
    <property type="entry name" value="HAD superfamily/HAD-like"/>
    <property type="match status" value="2"/>
</dbReference>
<dbReference type="SUPFAM" id="SSF56784">
    <property type="entry name" value="HAD-like"/>
    <property type="match status" value="2"/>
</dbReference>
<dbReference type="NCBIfam" id="TIGR01517">
    <property type="entry name" value="ATPase-IIB_Ca"/>
    <property type="match status" value="1"/>
</dbReference>
<feature type="region of interest" description="Disordered" evidence="9">
    <location>
        <begin position="1302"/>
        <end position="1323"/>
    </location>
</feature>
<feature type="transmembrane region" description="Helical" evidence="10">
    <location>
        <begin position="52"/>
        <end position="71"/>
    </location>
</feature>
<evidence type="ECO:0000256" key="6">
    <source>
        <dbReference type="ARBA" id="ARBA00022989"/>
    </source>
</evidence>
<reference evidence="12" key="1">
    <citation type="submission" date="2021-02" db="EMBL/GenBank/DDBJ databases">
        <authorList>
            <person name="Nowell W R."/>
        </authorList>
    </citation>
    <scope>NUCLEOTIDE SEQUENCE</scope>
</reference>
<dbReference type="Proteomes" id="UP000663864">
    <property type="component" value="Unassembled WGS sequence"/>
</dbReference>
<feature type="transmembrane region" description="Helical" evidence="10">
    <location>
        <begin position="1257"/>
        <end position="1275"/>
    </location>
</feature>
<keyword evidence="4" id="KW-0479">Metal-binding</keyword>
<keyword evidence="6 10" id="KW-1133">Transmembrane helix</keyword>
<comment type="subcellular location">
    <subcellularLocation>
        <location evidence="1">Endomembrane system</location>
        <topology evidence="1">Multi-pass membrane protein</topology>
    </subcellularLocation>
</comment>
<gene>
    <name evidence="12" type="ORF">ZHD862_LOCUS33193</name>
</gene>
<feature type="transmembrane region" description="Helical" evidence="10">
    <location>
        <begin position="91"/>
        <end position="117"/>
    </location>
</feature>
<evidence type="ECO:0000313" key="12">
    <source>
        <dbReference type="EMBL" id="CAF1402451.1"/>
    </source>
</evidence>
<feature type="domain" description="Cation-transporting P-type ATPase C-terminal" evidence="11">
    <location>
        <begin position="1188"/>
        <end position="1277"/>
    </location>
</feature>
<feature type="transmembrane region" description="Helical" evidence="10">
    <location>
        <begin position="930"/>
        <end position="951"/>
    </location>
</feature>
<dbReference type="GO" id="GO:0005388">
    <property type="term" value="F:P-type calcium transporter activity"/>
    <property type="evidence" value="ECO:0007669"/>
    <property type="project" value="InterPro"/>
</dbReference>
<evidence type="ECO:0000256" key="2">
    <source>
        <dbReference type="ARBA" id="ARBA00022448"/>
    </source>
</evidence>
<dbReference type="Pfam" id="PF00689">
    <property type="entry name" value="Cation_ATPase_C"/>
    <property type="match status" value="2"/>
</dbReference>
<dbReference type="InterPro" id="IPR036412">
    <property type="entry name" value="HAD-like_sf"/>
</dbReference>
<name>A0A815KZJ8_9BILA</name>
<dbReference type="Gene3D" id="3.40.1110.10">
    <property type="entry name" value="Calcium-transporting ATPase, cytoplasmic domain N"/>
    <property type="match status" value="2"/>
</dbReference>